<dbReference type="AlphaFoldDB" id="G7IYI9"/>
<reference evidence="1 3" key="1">
    <citation type="journal article" date="2011" name="Nature">
        <title>The Medicago genome provides insight into the evolution of rhizobial symbioses.</title>
        <authorList>
            <person name="Young N.D."/>
            <person name="Debelle F."/>
            <person name="Oldroyd G.E."/>
            <person name="Geurts R."/>
            <person name="Cannon S.B."/>
            <person name="Udvardi M.K."/>
            <person name="Benedito V.A."/>
            <person name="Mayer K.F."/>
            <person name="Gouzy J."/>
            <person name="Schoof H."/>
            <person name="Van de Peer Y."/>
            <person name="Proost S."/>
            <person name="Cook D.R."/>
            <person name="Meyers B.C."/>
            <person name="Spannagl M."/>
            <person name="Cheung F."/>
            <person name="De Mita S."/>
            <person name="Krishnakumar V."/>
            <person name="Gundlach H."/>
            <person name="Zhou S."/>
            <person name="Mudge J."/>
            <person name="Bharti A.K."/>
            <person name="Murray J.D."/>
            <person name="Naoumkina M.A."/>
            <person name="Rosen B."/>
            <person name="Silverstein K.A."/>
            <person name="Tang H."/>
            <person name="Rombauts S."/>
            <person name="Zhao P.X."/>
            <person name="Zhou P."/>
            <person name="Barbe V."/>
            <person name="Bardou P."/>
            <person name="Bechner M."/>
            <person name="Bellec A."/>
            <person name="Berger A."/>
            <person name="Berges H."/>
            <person name="Bidwell S."/>
            <person name="Bisseling T."/>
            <person name="Choisne N."/>
            <person name="Couloux A."/>
            <person name="Denny R."/>
            <person name="Deshpande S."/>
            <person name="Dai X."/>
            <person name="Doyle J.J."/>
            <person name="Dudez A.M."/>
            <person name="Farmer A.D."/>
            <person name="Fouteau S."/>
            <person name="Franken C."/>
            <person name="Gibelin C."/>
            <person name="Gish J."/>
            <person name="Goldstein S."/>
            <person name="Gonzalez A.J."/>
            <person name="Green P.J."/>
            <person name="Hallab A."/>
            <person name="Hartog M."/>
            <person name="Hua A."/>
            <person name="Humphray S.J."/>
            <person name="Jeong D.H."/>
            <person name="Jing Y."/>
            <person name="Jocker A."/>
            <person name="Kenton S.M."/>
            <person name="Kim D.J."/>
            <person name="Klee K."/>
            <person name="Lai H."/>
            <person name="Lang C."/>
            <person name="Lin S."/>
            <person name="Macmil S.L."/>
            <person name="Magdelenat G."/>
            <person name="Matthews L."/>
            <person name="McCorrison J."/>
            <person name="Monaghan E.L."/>
            <person name="Mun J.H."/>
            <person name="Najar F.Z."/>
            <person name="Nicholson C."/>
            <person name="Noirot C."/>
            <person name="O'Bleness M."/>
            <person name="Paule C.R."/>
            <person name="Poulain J."/>
            <person name="Prion F."/>
            <person name="Qin B."/>
            <person name="Qu C."/>
            <person name="Retzel E.F."/>
            <person name="Riddle C."/>
            <person name="Sallet E."/>
            <person name="Samain S."/>
            <person name="Samson N."/>
            <person name="Sanders I."/>
            <person name="Saurat O."/>
            <person name="Scarpelli C."/>
            <person name="Schiex T."/>
            <person name="Segurens B."/>
            <person name="Severin A.J."/>
            <person name="Sherrier D.J."/>
            <person name="Shi R."/>
            <person name="Sims S."/>
            <person name="Singer S.R."/>
            <person name="Sinharoy S."/>
            <person name="Sterck L."/>
            <person name="Viollet A."/>
            <person name="Wang B.B."/>
            <person name="Wang K."/>
            <person name="Wang M."/>
            <person name="Wang X."/>
            <person name="Warfsmann J."/>
            <person name="Weissenbach J."/>
            <person name="White D.D."/>
            <person name="White J.D."/>
            <person name="Wiley G.B."/>
            <person name="Wincker P."/>
            <person name="Xing Y."/>
            <person name="Yang L."/>
            <person name="Yao Z."/>
            <person name="Ying F."/>
            <person name="Zhai J."/>
            <person name="Zhou L."/>
            <person name="Zuber A."/>
            <person name="Denarie J."/>
            <person name="Dixon R.A."/>
            <person name="May G.D."/>
            <person name="Schwartz D.C."/>
            <person name="Rogers J."/>
            <person name="Quetier F."/>
            <person name="Town C.D."/>
            <person name="Roe B.A."/>
        </authorList>
    </citation>
    <scope>NUCLEOTIDE SEQUENCE [LARGE SCALE GENOMIC DNA]</scope>
    <source>
        <strain evidence="1">A17</strain>
        <strain evidence="2 3">cv. Jemalong A17</strain>
    </source>
</reference>
<sequence>MVLSFVTRVYLNKLLCQISSFPLRLTSLVFSVQTTIPTNGLQAFSQNIKTLTSLTCSFIESINRTDLFLIADCFPNLQLLDLSHCKDISEEVPKLEVLDLSFTRVDNISLYWISKSCSGLLQLSLKFCEGVADKGVTHVVEKCTQLREVDLKYCDEVLISRCLAARYRF</sequence>
<accession>G7IYI9</accession>
<reference evidence="2" key="3">
    <citation type="submission" date="2015-04" db="UniProtKB">
        <authorList>
            <consortium name="EnsemblPlants"/>
        </authorList>
    </citation>
    <scope>IDENTIFICATION</scope>
    <source>
        <strain evidence="2">cv. Jemalong A17</strain>
    </source>
</reference>
<dbReference type="EMBL" id="CM001219">
    <property type="protein sequence ID" value="AES68486.1"/>
    <property type="molecule type" value="Genomic_DNA"/>
</dbReference>
<dbReference type="EnsemblPlants" id="AES68486">
    <property type="protein sequence ID" value="AES68486"/>
    <property type="gene ID" value="MTR_3g008790"/>
</dbReference>
<reference evidence="1 3" key="2">
    <citation type="journal article" date="2014" name="BMC Genomics">
        <title>An improved genome release (version Mt4.0) for the model legume Medicago truncatula.</title>
        <authorList>
            <person name="Tang H."/>
            <person name="Krishnakumar V."/>
            <person name="Bidwell S."/>
            <person name="Rosen B."/>
            <person name="Chan A."/>
            <person name="Zhou S."/>
            <person name="Gentzbittel L."/>
            <person name="Childs K.L."/>
            <person name="Yandell M."/>
            <person name="Gundlach H."/>
            <person name="Mayer K.F."/>
            <person name="Schwartz D.C."/>
            <person name="Town C.D."/>
        </authorList>
    </citation>
    <scope>GENOME REANNOTATION</scope>
    <source>
        <strain evidence="2 3">cv. Jemalong A17</strain>
    </source>
</reference>
<dbReference type="HOGENOM" id="CLU_1580869_0_0_1"/>
<dbReference type="PANTHER" id="PTHR13318">
    <property type="entry name" value="PARTNER OF PAIRED, ISOFORM B-RELATED"/>
    <property type="match status" value="1"/>
</dbReference>
<organism evidence="1 3">
    <name type="scientific">Medicago truncatula</name>
    <name type="common">Barrel medic</name>
    <name type="synonym">Medicago tribuloides</name>
    <dbReference type="NCBI Taxonomy" id="3880"/>
    <lineage>
        <taxon>Eukaryota</taxon>
        <taxon>Viridiplantae</taxon>
        <taxon>Streptophyta</taxon>
        <taxon>Embryophyta</taxon>
        <taxon>Tracheophyta</taxon>
        <taxon>Spermatophyta</taxon>
        <taxon>Magnoliopsida</taxon>
        <taxon>eudicotyledons</taxon>
        <taxon>Gunneridae</taxon>
        <taxon>Pentapetalae</taxon>
        <taxon>rosids</taxon>
        <taxon>fabids</taxon>
        <taxon>Fabales</taxon>
        <taxon>Fabaceae</taxon>
        <taxon>Papilionoideae</taxon>
        <taxon>50 kb inversion clade</taxon>
        <taxon>NPAAA clade</taxon>
        <taxon>Hologalegina</taxon>
        <taxon>IRL clade</taxon>
        <taxon>Trifolieae</taxon>
        <taxon>Medicago</taxon>
    </lineage>
</organism>
<dbReference type="eggNOG" id="KOG1947">
    <property type="taxonomic scope" value="Eukaryota"/>
</dbReference>
<evidence type="ECO:0000313" key="3">
    <source>
        <dbReference type="Proteomes" id="UP000002051"/>
    </source>
</evidence>
<name>G7IYI9_MEDTR</name>
<dbReference type="Proteomes" id="UP000002051">
    <property type="component" value="Chromosome 3"/>
</dbReference>
<dbReference type="SUPFAM" id="SSF52047">
    <property type="entry name" value="RNI-like"/>
    <property type="match status" value="1"/>
</dbReference>
<dbReference type="PANTHER" id="PTHR13318:SF106">
    <property type="entry name" value="F-BOX_LRR-REPEAT PROTEIN 2"/>
    <property type="match status" value="1"/>
</dbReference>
<protein>
    <submittedName>
        <fullName evidence="1">F-box/RNI superfamily protein</fullName>
    </submittedName>
</protein>
<gene>
    <name evidence="1" type="ordered locus">MTR_3g008790</name>
</gene>
<proteinExistence type="predicted"/>
<keyword evidence="3" id="KW-1185">Reference proteome</keyword>
<dbReference type="PaxDb" id="3880-AES68486"/>
<dbReference type="InterPro" id="IPR032675">
    <property type="entry name" value="LRR_dom_sf"/>
</dbReference>
<evidence type="ECO:0000313" key="1">
    <source>
        <dbReference type="EMBL" id="AES68486.1"/>
    </source>
</evidence>
<dbReference type="Gene3D" id="3.80.10.10">
    <property type="entry name" value="Ribonuclease Inhibitor"/>
    <property type="match status" value="2"/>
</dbReference>
<evidence type="ECO:0000313" key="2">
    <source>
        <dbReference type="EnsemblPlants" id="AES68486"/>
    </source>
</evidence>